<keyword evidence="2" id="KW-1185">Reference proteome</keyword>
<dbReference type="AlphaFoldDB" id="A0A9X4QZG8"/>
<accession>A0A9X4QZG8</accession>
<dbReference type="EMBL" id="JAMBQA010000005">
    <property type="protein sequence ID" value="MDG0846794.1"/>
    <property type="molecule type" value="Genomic_DNA"/>
</dbReference>
<evidence type="ECO:0000313" key="1">
    <source>
        <dbReference type="EMBL" id="MDG0846794.1"/>
    </source>
</evidence>
<name>A0A9X4QZG8_9STAP</name>
<reference evidence="1" key="1">
    <citation type="submission" date="2022-05" db="EMBL/GenBank/DDBJ databases">
        <title>Comparative genomics of Staphylococcus equorum isolates.</title>
        <authorList>
            <person name="Luelf R.H."/>
        </authorList>
    </citation>
    <scope>NUCLEOTIDE SEQUENCE</scope>
    <source>
        <strain evidence="1">TMW 2.2497</strain>
    </source>
</reference>
<protein>
    <submittedName>
        <fullName evidence="1">DUF2513 domain-containing protein</fullName>
    </submittedName>
</protein>
<dbReference type="InterPro" id="IPR019650">
    <property type="entry name" value="DUF2513"/>
</dbReference>
<gene>
    <name evidence="1" type="ORF">M4L89_11220</name>
</gene>
<dbReference type="Pfam" id="PF10711">
    <property type="entry name" value="DUF2513"/>
    <property type="match status" value="1"/>
</dbReference>
<comment type="caution">
    <text evidence="1">The sequence shown here is derived from an EMBL/GenBank/DDBJ whole genome shotgun (WGS) entry which is preliminary data.</text>
</comment>
<sequence length="127" mass="14766">MDYFKLYETILLALRNTEIDDGYKLMKHLSYDPYIQKLRSEKDEQIIKKDIFNVVDNALTDNVIKGTRNPTMDEPVYCFKGLSTKGHKYLDLLSDDSNFKKLKKFAKKQGASISAFSLNYLLDNLLQ</sequence>
<dbReference type="RefSeq" id="WP_261677042.1">
    <property type="nucleotide sequence ID" value="NZ_CP162537.1"/>
</dbReference>
<organism evidence="1 2">
    <name type="scientific">Staphylococcus equorum</name>
    <dbReference type="NCBI Taxonomy" id="246432"/>
    <lineage>
        <taxon>Bacteria</taxon>
        <taxon>Bacillati</taxon>
        <taxon>Bacillota</taxon>
        <taxon>Bacilli</taxon>
        <taxon>Bacillales</taxon>
        <taxon>Staphylococcaceae</taxon>
        <taxon>Staphylococcus</taxon>
    </lineage>
</organism>
<dbReference type="Proteomes" id="UP001152422">
    <property type="component" value="Unassembled WGS sequence"/>
</dbReference>
<proteinExistence type="predicted"/>
<evidence type="ECO:0000313" key="2">
    <source>
        <dbReference type="Proteomes" id="UP001152422"/>
    </source>
</evidence>